<gene>
    <name evidence="9" type="ORF">TTHERM_00298379</name>
</gene>
<protein>
    <submittedName>
        <fullName evidence="9">Trans-2-enoyl-CoA reductase, putative</fullName>
    </submittedName>
</protein>
<evidence type="ECO:0000256" key="1">
    <source>
        <dbReference type="ARBA" id="ARBA00004173"/>
    </source>
</evidence>
<dbReference type="InParanoid" id="A4VCX9"/>
<dbReference type="RefSeq" id="XP_001471010.1">
    <property type="nucleotide sequence ID" value="XM_001470960.1"/>
</dbReference>
<reference evidence="10" key="1">
    <citation type="journal article" date="2006" name="PLoS Biol.">
        <title>Macronuclear genome sequence of the ciliate Tetrahymena thermophila, a model eukaryote.</title>
        <authorList>
            <person name="Eisen J.A."/>
            <person name="Coyne R.S."/>
            <person name="Wu M."/>
            <person name="Wu D."/>
            <person name="Thiagarajan M."/>
            <person name="Wortman J.R."/>
            <person name="Badger J.H."/>
            <person name="Ren Q."/>
            <person name="Amedeo P."/>
            <person name="Jones K.M."/>
            <person name="Tallon L.J."/>
            <person name="Delcher A.L."/>
            <person name="Salzberg S.L."/>
            <person name="Silva J.C."/>
            <person name="Haas B.J."/>
            <person name="Majoros W.H."/>
            <person name="Farzad M."/>
            <person name="Carlton J.M."/>
            <person name="Smith R.K. Jr."/>
            <person name="Garg J."/>
            <person name="Pearlman R.E."/>
            <person name="Karrer K.M."/>
            <person name="Sun L."/>
            <person name="Manning G."/>
            <person name="Elde N.C."/>
            <person name="Turkewitz A.P."/>
            <person name="Asai D.J."/>
            <person name="Wilkes D.E."/>
            <person name="Wang Y."/>
            <person name="Cai H."/>
            <person name="Collins K."/>
            <person name="Stewart B.A."/>
            <person name="Lee S.R."/>
            <person name="Wilamowska K."/>
            <person name="Weinberg Z."/>
            <person name="Ruzzo W.L."/>
            <person name="Wloga D."/>
            <person name="Gaertig J."/>
            <person name="Frankel J."/>
            <person name="Tsao C.-C."/>
            <person name="Gorovsky M.A."/>
            <person name="Keeling P.J."/>
            <person name="Waller R.F."/>
            <person name="Patron N.J."/>
            <person name="Cherry J.M."/>
            <person name="Stover N.A."/>
            <person name="Krieger C.J."/>
            <person name="del Toro C."/>
            <person name="Ryder H.F."/>
            <person name="Williamson S.C."/>
            <person name="Barbeau R.A."/>
            <person name="Hamilton E.P."/>
            <person name="Orias E."/>
        </authorList>
    </citation>
    <scope>NUCLEOTIDE SEQUENCE [LARGE SCALE GENOMIC DNA]</scope>
    <source>
        <strain evidence="10">SB210</strain>
    </source>
</reference>
<name>A4VCX9_TETTS</name>
<dbReference type="InterPro" id="IPR013149">
    <property type="entry name" value="ADH-like_C"/>
</dbReference>
<evidence type="ECO:0000313" key="9">
    <source>
        <dbReference type="EMBL" id="EDK31375.1"/>
    </source>
</evidence>
<dbReference type="CDD" id="cd08291">
    <property type="entry name" value="ETR_like_1"/>
    <property type="match status" value="1"/>
</dbReference>
<keyword evidence="4" id="KW-0809">Transit peptide</keyword>
<dbReference type="PANTHER" id="PTHR43981">
    <property type="entry name" value="ENOYL-[ACYL-CARRIER-PROTEIN] REDUCTASE, MITOCHONDRIAL"/>
    <property type="match status" value="1"/>
</dbReference>
<evidence type="ECO:0000259" key="7">
    <source>
        <dbReference type="Pfam" id="PF00107"/>
    </source>
</evidence>
<dbReference type="SUPFAM" id="SSF51735">
    <property type="entry name" value="NAD(P)-binding Rossmann-fold domains"/>
    <property type="match status" value="1"/>
</dbReference>
<dbReference type="STRING" id="312017.A4VCX9"/>
<dbReference type="Pfam" id="PF08240">
    <property type="entry name" value="ADH_N"/>
    <property type="match status" value="1"/>
</dbReference>
<dbReference type="EMBL" id="GG662449">
    <property type="protein sequence ID" value="EDK31375.1"/>
    <property type="molecule type" value="Genomic_DNA"/>
</dbReference>
<organism evidence="9 10">
    <name type="scientific">Tetrahymena thermophila (strain SB210)</name>
    <dbReference type="NCBI Taxonomy" id="312017"/>
    <lineage>
        <taxon>Eukaryota</taxon>
        <taxon>Sar</taxon>
        <taxon>Alveolata</taxon>
        <taxon>Ciliophora</taxon>
        <taxon>Intramacronucleata</taxon>
        <taxon>Oligohymenophorea</taxon>
        <taxon>Hymenostomatida</taxon>
        <taxon>Tetrahymenina</taxon>
        <taxon>Tetrahymenidae</taxon>
        <taxon>Tetrahymena</taxon>
    </lineage>
</organism>
<evidence type="ECO:0000256" key="2">
    <source>
        <dbReference type="ARBA" id="ARBA00010371"/>
    </source>
</evidence>
<comment type="subcellular location">
    <subcellularLocation>
        <location evidence="1">Mitochondrion</location>
    </subcellularLocation>
</comment>
<dbReference type="InterPro" id="IPR011032">
    <property type="entry name" value="GroES-like_sf"/>
</dbReference>
<dbReference type="OMA" id="WMHNYYT"/>
<keyword evidence="3" id="KW-0521">NADP</keyword>
<dbReference type="AlphaFoldDB" id="A4VCX9"/>
<dbReference type="Gene3D" id="3.90.180.10">
    <property type="entry name" value="Medium-chain alcohol dehydrogenases, catalytic domain"/>
    <property type="match status" value="1"/>
</dbReference>
<accession>A4VCX9</accession>
<evidence type="ECO:0000256" key="6">
    <source>
        <dbReference type="ARBA" id="ARBA00023128"/>
    </source>
</evidence>
<proteinExistence type="inferred from homology"/>
<dbReference type="PANTHER" id="PTHR43981:SF2">
    <property type="entry name" value="ENOYL-[ACYL-CARRIER-PROTEIN] REDUCTASE, MITOCHONDRIAL"/>
    <property type="match status" value="1"/>
</dbReference>
<dbReference type="Gene3D" id="3.40.50.720">
    <property type="entry name" value="NAD(P)-binding Rossmann-like Domain"/>
    <property type="match status" value="1"/>
</dbReference>
<dbReference type="KEGG" id="tet:TTHERM_00298379"/>
<evidence type="ECO:0000313" key="10">
    <source>
        <dbReference type="Proteomes" id="UP000009168"/>
    </source>
</evidence>
<dbReference type="Proteomes" id="UP000009168">
    <property type="component" value="Unassembled WGS sequence"/>
</dbReference>
<dbReference type="Pfam" id="PF00107">
    <property type="entry name" value="ADH_zinc_N"/>
    <property type="match status" value="1"/>
</dbReference>
<comment type="similarity">
    <text evidence="2">Belongs to the zinc-containing alcohol dehydrogenase family. Quinone oxidoreductase subfamily.</text>
</comment>
<dbReference type="SUPFAM" id="SSF50129">
    <property type="entry name" value="GroES-like"/>
    <property type="match status" value="1"/>
</dbReference>
<dbReference type="HOGENOM" id="CLU_026673_17_2_1"/>
<evidence type="ECO:0000256" key="3">
    <source>
        <dbReference type="ARBA" id="ARBA00022857"/>
    </source>
</evidence>
<dbReference type="InterPro" id="IPR013154">
    <property type="entry name" value="ADH-like_N"/>
</dbReference>
<keyword evidence="10" id="KW-1185">Reference proteome</keyword>
<keyword evidence="6" id="KW-0496">Mitochondrion</keyword>
<dbReference type="GeneID" id="7839819"/>
<evidence type="ECO:0000259" key="8">
    <source>
        <dbReference type="Pfam" id="PF08240"/>
    </source>
</evidence>
<dbReference type="GO" id="GO:0016491">
    <property type="term" value="F:oxidoreductase activity"/>
    <property type="evidence" value="ECO:0007669"/>
    <property type="project" value="UniProtKB-KW"/>
</dbReference>
<evidence type="ECO:0000256" key="4">
    <source>
        <dbReference type="ARBA" id="ARBA00022946"/>
    </source>
</evidence>
<sequence length="332" mass="37750">MRAIQVARYGERLKLKNVDIPKFNPIDQFLVKICYAPINPSDVYYVKGLYGLRKPLPTIGGFEGCGIIAEASDKSLIGRNVMCWADDSINYGTWADYFPVQKQNSIILDSKIEHNNQFDQYCSPFINPFTAVGFLDIVRKLNAQCVVLNAANSAVGRMSIKLFNNQNIKTIAIVRRQEQIQNLYDIGATHVLLSTNEKFDQELVQTIKQNKAKVFYDALGGEYSGLIFKNLENSGMLVGYGRFSNNKINDIDPIDLVFKQKEIKGFWLSKWYEQKGSEEQQQIKKLVENQITSTFSTRIQQTQVPDDDNINELIKLALNNSGQGKYVLDFTK</sequence>
<evidence type="ECO:0000256" key="5">
    <source>
        <dbReference type="ARBA" id="ARBA00023002"/>
    </source>
</evidence>
<keyword evidence="5" id="KW-0560">Oxidoreductase</keyword>
<dbReference type="eggNOG" id="KOG0025">
    <property type="taxonomic scope" value="Eukaryota"/>
</dbReference>
<dbReference type="GO" id="GO:0005739">
    <property type="term" value="C:mitochondrion"/>
    <property type="evidence" value="ECO:0007669"/>
    <property type="project" value="UniProtKB-SubCell"/>
</dbReference>
<dbReference type="InterPro" id="IPR051034">
    <property type="entry name" value="Mito_Enoyl-ACP_Reductase"/>
</dbReference>
<dbReference type="GO" id="GO:0006631">
    <property type="term" value="P:fatty acid metabolic process"/>
    <property type="evidence" value="ECO:0007669"/>
    <property type="project" value="TreeGrafter"/>
</dbReference>
<dbReference type="OrthoDB" id="291394at2759"/>
<dbReference type="InterPro" id="IPR036291">
    <property type="entry name" value="NAD(P)-bd_dom_sf"/>
</dbReference>
<feature type="domain" description="Alcohol dehydrogenase-like C-terminal" evidence="7">
    <location>
        <begin position="154"/>
        <end position="272"/>
    </location>
</feature>
<feature type="domain" description="Alcohol dehydrogenase-like N-terminal" evidence="8">
    <location>
        <begin position="27"/>
        <end position="104"/>
    </location>
</feature>